<name>A0A0G4H1C0_9ALVE</name>
<feature type="compositionally biased region" description="Pro residues" evidence="1">
    <location>
        <begin position="31"/>
        <end position="47"/>
    </location>
</feature>
<feature type="region of interest" description="Disordered" evidence="1">
    <location>
        <begin position="518"/>
        <end position="549"/>
    </location>
</feature>
<feature type="compositionally biased region" description="Low complexity" evidence="1">
    <location>
        <begin position="346"/>
        <end position="356"/>
    </location>
</feature>
<feature type="compositionally biased region" description="Basic and acidic residues" evidence="1">
    <location>
        <begin position="403"/>
        <end position="439"/>
    </location>
</feature>
<feature type="compositionally biased region" description="Acidic residues" evidence="1">
    <location>
        <begin position="73"/>
        <end position="89"/>
    </location>
</feature>
<feature type="compositionally biased region" description="Acidic residues" evidence="1">
    <location>
        <begin position="726"/>
        <end position="737"/>
    </location>
</feature>
<dbReference type="AlphaFoldDB" id="A0A0G4H1C0"/>
<feature type="compositionally biased region" description="Pro residues" evidence="1">
    <location>
        <begin position="357"/>
        <end position="368"/>
    </location>
</feature>
<protein>
    <submittedName>
        <fullName evidence="2">Uncharacterized protein</fullName>
    </submittedName>
</protein>
<evidence type="ECO:0000256" key="1">
    <source>
        <dbReference type="SAM" id="MobiDB-lite"/>
    </source>
</evidence>
<feature type="compositionally biased region" description="Low complexity" evidence="1">
    <location>
        <begin position="604"/>
        <end position="622"/>
    </location>
</feature>
<feature type="compositionally biased region" description="Polar residues" evidence="1">
    <location>
        <begin position="103"/>
        <end position="118"/>
    </location>
</feature>
<feature type="compositionally biased region" description="Acidic residues" evidence="1">
    <location>
        <begin position="868"/>
        <end position="877"/>
    </location>
</feature>
<feature type="region of interest" description="Disordered" evidence="1">
    <location>
        <begin position="157"/>
        <end position="260"/>
    </location>
</feature>
<feature type="region of interest" description="Disordered" evidence="1">
    <location>
        <begin position="290"/>
        <end position="447"/>
    </location>
</feature>
<feature type="compositionally biased region" description="Basic and acidic residues" evidence="1">
    <location>
        <begin position="665"/>
        <end position="676"/>
    </location>
</feature>
<reference evidence="2" key="1">
    <citation type="submission" date="2014-11" db="EMBL/GenBank/DDBJ databases">
        <authorList>
            <person name="Otto D Thomas"/>
            <person name="Naeem Raeece"/>
        </authorList>
    </citation>
    <scope>NUCLEOTIDE SEQUENCE</scope>
</reference>
<feature type="compositionally biased region" description="Basic and acidic residues" evidence="1">
    <location>
        <begin position="192"/>
        <end position="221"/>
    </location>
</feature>
<organism evidence="2">
    <name type="scientific">Chromera velia CCMP2878</name>
    <dbReference type="NCBI Taxonomy" id="1169474"/>
    <lineage>
        <taxon>Eukaryota</taxon>
        <taxon>Sar</taxon>
        <taxon>Alveolata</taxon>
        <taxon>Colpodellida</taxon>
        <taxon>Chromeraceae</taxon>
        <taxon>Chromera</taxon>
    </lineage>
</organism>
<feature type="region of interest" description="Disordered" evidence="1">
    <location>
        <begin position="73"/>
        <end position="118"/>
    </location>
</feature>
<proteinExistence type="predicted"/>
<feature type="compositionally biased region" description="Low complexity" evidence="1">
    <location>
        <begin position="677"/>
        <end position="690"/>
    </location>
</feature>
<dbReference type="EMBL" id="CDMZ01001765">
    <property type="protein sequence ID" value="CEM37246.1"/>
    <property type="molecule type" value="Genomic_DNA"/>
</dbReference>
<sequence length="892" mass="96277">MNSAHCSSSPFSTFAVSQTADGAAIPSHSLSPPPPEGVVTSQPPPQTAPIAVSDEQLRGELLDALDDFMSDCDGDPEADLLDTLDEIDGPPDAAIGASRETDFSSPPYQTAFQETDTSSQDRALLNDFFAHMDSIPSPSSPFLTDTVSQTLDGIAIPPHTEEDETSPMQAGVGVEGESETAPAWEETAEGCVEERWGEKETNEFPEEKEQEKSDDTPKSKEGAASTSATLSAYPISFLPLPSSPPLSGFLPGPAPFEDGQQSVHAEFPFVAKDEQETQRNTQPSDISAVFPSYFSARPPGPGVFEATQKEEETENAECESGVWKSDNEGMPFEARPERSCGRKAEPVVGVPQQPVEPFGPLPVSPPPSDCGGAGSEVERCRGKGKDSRGTKDRGPQRGVAESVSDKEEILEGGEEVFRGPPEVKKSKRTQEEKRRRMQEQEEDSETEGVRLMWNKPFKSWRAIMVLSSTERVNQFFDPALYQPNRAWLEGQKCRRMMKEMYRSGRRDLARMRTEVDTQFPFPSLPFGEDLQEGEVESDSEEECSDADSDEGQELPLALLYAEKRCSQGGALRRANECRKEVKWMREGGKRNTNQIQKEAPRSTLKSASAGKSLPKPSSSSFSVTAEDEGLQLSAEKPSKKQKKGGGGRGGQIQRAALTVVGGRGGCDRNRQPDLRGVRSSGKSGRAAAASHEPPPECRKGTDRKGRGGRRASSVSAAKGRKRQKTEEEEEEEEEDEVPLGVYLSSSSASASASVQGAAAASMGKRKRQPQSADAEKTTEKKGGRQKGGSSPQRARKRSPSFEDGDGGQGKKKREGSDSAPSSLASCAPHNPAALAGQITLEAGRSMRPKRCRSASGGGGGGGERGAQESEEPVNEEDRETFFSFFLFDQCSV</sequence>
<gene>
    <name evidence="2" type="ORF">Cvel_5533</name>
</gene>
<feature type="compositionally biased region" description="Low complexity" evidence="1">
    <location>
        <begin position="236"/>
        <end position="251"/>
    </location>
</feature>
<feature type="region of interest" description="Disordered" evidence="1">
    <location>
        <begin position="22"/>
        <end position="54"/>
    </location>
</feature>
<feature type="compositionally biased region" description="Basic and acidic residues" evidence="1">
    <location>
        <begin position="334"/>
        <end position="345"/>
    </location>
</feature>
<feature type="region of interest" description="Disordered" evidence="1">
    <location>
        <begin position="585"/>
        <end position="877"/>
    </location>
</feature>
<feature type="compositionally biased region" description="Basic and acidic residues" evidence="1">
    <location>
        <begin position="773"/>
        <end position="782"/>
    </location>
</feature>
<accession>A0A0G4H1C0</accession>
<feature type="compositionally biased region" description="Basic and acidic residues" evidence="1">
    <location>
        <begin position="376"/>
        <end position="395"/>
    </location>
</feature>
<dbReference type="VEuPathDB" id="CryptoDB:Cvel_5533"/>
<feature type="compositionally biased region" description="Acidic residues" evidence="1">
    <location>
        <begin position="529"/>
        <end position="549"/>
    </location>
</feature>
<evidence type="ECO:0000313" key="2">
    <source>
        <dbReference type="EMBL" id="CEM37246.1"/>
    </source>
</evidence>
<feature type="compositionally biased region" description="Low complexity" evidence="1">
    <location>
        <begin position="744"/>
        <end position="761"/>
    </location>
</feature>
<feature type="compositionally biased region" description="Basic and acidic residues" evidence="1">
    <location>
        <begin position="693"/>
        <end position="705"/>
    </location>
</feature>
<feature type="compositionally biased region" description="Gly residues" evidence="1">
    <location>
        <begin position="855"/>
        <end position="864"/>
    </location>
</feature>